<reference evidence="1" key="1">
    <citation type="submission" date="2021-01" db="EMBL/GenBank/DDBJ databases">
        <authorList>
            <person name="Corre E."/>
            <person name="Pelletier E."/>
            <person name="Niang G."/>
            <person name="Scheremetjew M."/>
            <person name="Finn R."/>
            <person name="Kale V."/>
            <person name="Holt S."/>
            <person name="Cochrane G."/>
            <person name="Meng A."/>
            <person name="Brown T."/>
            <person name="Cohen L."/>
        </authorList>
    </citation>
    <scope>NUCLEOTIDE SEQUENCE</scope>
    <source>
        <strain evidence="1">Pop2</strain>
    </source>
</reference>
<organism evidence="1">
    <name type="scientific">Ditylum brightwellii</name>
    <dbReference type="NCBI Taxonomy" id="49249"/>
    <lineage>
        <taxon>Eukaryota</taxon>
        <taxon>Sar</taxon>
        <taxon>Stramenopiles</taxon>
        <taxon>Ochrophyta</taxon>
        <taxon>Bacillariophyta</taxon>
        <taxon>Mediophyceae</taxon>
        <taxon>Lithodesmiophycidae</taxon>
        <taxon>Lithodesmiales</taxon>
        <taxon>Lithodesmiaceae</taxon>
        <taxon>Ditylum</taxon>
    </lineage>
</organism>
<dbReference type="InterPro" id="IPR004344">
    <property type="entry name" value="TTL/TTLL_fam"/>
</dbReference>
<dbReference type="SUPFAM" id="SSF56059">
    <property type="entry name" value="Glutathione synthetase ATP-binding domain-like"/>
    <property type="match status" value="1"/>
</dbReference>
<protein>
    <recommendedName>
        <fullName evidence="2">Tubulin--tyrosine ligase-like protein 9</fullName>
    </recommendedName>
</protein>
<gene>
    <name evidence="1" type="ORF">DBRI1063_LOCUS16313</name>
</gene>
<dbReference type="Gene3D" id="3.30.470.20">
    <property type="entry name" value="ATP-grasp fold, B domain"/>
    <property type="match status" value="1"/>
</dbReference>
<dbReference type="Pfam" id="PF03133">
    <property type="entry name" value="TTL"/>
    <property type="match status" value="1"/>
</dbReference>
<evidence type="ECO:0000313" key="1">
    <source>
        <dbReference type="EMBL" id="CAD9340518.1"/>
    </source>
</evidence>
<dbReference type="AlphaFoldDB" id="A0A7S1ZJ02"/>
<evidence type="ECO:0008006" key="2">
    <source>
        <dbReference type="Google" id="ProtNLM"/>
    </source>
</evidence>
<name>A0A7S1ZJ02_9STRA</name>
<accession>A0A7S1ZJ02</accession>
<sequence>MRWFTTDELLVAPQQVDDKEKDGSKEEEEIVVPRTTYLPHGSDVNLMDVLKRCCDENSSVTLVGYGPTVQAICHILGDILCIPNVQVLRECIADESEARRDAMLEHGLLFDERVVSLTDFLEEYDCLHDRIDPGAVASADPAPKYVCDAKRGGHLCLFLPYLTRDYGYAEWPVQTWYQEGGSAAFTGKEGRTYYCPLGRRSVDLCDEPGFSSRFRLFLTGRQHLDEKDLLHQLVPELMPPTFHSVESARKYAAELMNAEDNAKLIWFVKAVNQNGGRAVKVTNELPGKIDTNEQIQLHVPRPLLFGESQVKFHVKSYQHISCDSDGNWNVYLYDMFYIATAPQPWSADDLSDEAQISSMRTHRLYVDDEFQKTWNIAKLVQSNIIKLMERAVQQGKLHRATTATADQTNDNKVKSSPLQFEIISADWMLDQDGKIYLIECNGTPVLYDPTSPKKQALTTPGLQLYDRLYQEDPENAVVNDTVIIREALRLALRGRVPPKSLWKHLVTIPARGH</sequence>
<dbReference type="EMBL" id="HBGN01025473">
    <property type="protein sequence ID" value="CAD9340518.1"/>
    <property type="molecule type" value="Transcribed_RNA"/>
</dbReference>
<proteinExistence type="predicted"/>